<name>A0A0K8J4C7_9FIRM</name>
<dbReference type="RefSeq" id="WP_058257883.1">
    <property type="nucleotide sequence ID" value="NZ_DUPS01000068.1"/>
</dbReference>
<dbReference type="KEGG" id="hsd:SD1D_0974"/>
<sequence>MRRETTTPQRIYKIFIYIVCILLAILSILPFWIMIVNSTRSTAQIQSNALSLFPSKYLINNFKVFIGKSFNPLRGFINSVIISTSVTALTVYFSSLTAYALVAYSWRLRQAFFTFIMAIMMIPAQITSIGFYQFMYRIGWTNNFLPLILPAIAAPSTVFFMRQYLLGTLSLDIVNSGRIDGAGEFHIFNRIIIPIMKPAIATQAIFAFVASWNNLFMPMILLTDSKKYTMPIMVSLLKGDFYKTEFGSVYLGLTLTVLPLFVVYFLLAKYIIAGVALGSVKE</sequence>
<dbReference type="Pfam" id="PF00528">
    <property type="entry name" value="BPD_transp_1"/>
    <property type="match status" value="1"/>
</dbReference>
<dbReference type="EMBL" id="LN879430">
    <property type="protein sequence ID" value="CUH92521.1"/>
    <property type="molecule type" value="Genomic_DNA"/>
</dbReference>
<proteinExistence type="inferred from homology"/>
<accession>A0A0K8J4C7</accession>
<evidence type="ECO:0000256" key="1">
    <source>
        <dbReference type="ARBA" id="ARBA00004651"/>
    </source>
</evidence>
<evidence type="ECO:0000256" key="4">
    <source>
        <dbReference type="ARBA" id="ARBA00022692"/>
    </source>
</evidence>
<evidence type="ECO:0000256" key="6">
    <source>
        <dbReference type="ARBA" id="ARBA00023136"/>
    </source>
</evidence>
<dbReference type="AlphaFoldDB" id="A0A0K8J4C7"/>
<feature type="transmembrane region" description="Helical" evidence="7">
    <location>
        <begin position="111"/>
        <end position="132"/>
    </location>
</feature>
<keyword evidence="2 7" id="KW-0813">Transport</keyword>
<feature type="transmembrane region" description="Helical" evidence="7">
    <location>
        <begin position="144"/>
        <end position="161"/>
    </location>
</feature>
<dbReference type="Proteomes" id="UP000196053">
    <property type="component" value="Chromosome I"/>
</dbReference>
<dbReference type="SUPFAM" id="SSF161098">
    <property type="entry name" value="MetI-like"/>
    <property type="match status" value="1"/>
</dbReference>
<gene>
    <name evidence="9" type="ORF">SD1D_0974</name>
</gene>
<dbReference type="PANTHER" id="PTHR43744">
    <property type="entry name" value="ABC TRANSPORTER PERMEASE PROTEIN MG189-RELATED-RELATED"/>
    <property type="match status" value="1"/>
</dbReference>
<reference evidence="10" key="1">
    <citation type="submission" date="2015-09" db="EMBL/GenBank/DDBJ databases">
        <authorList>
            <person name="Wibberg D."/>
        </authorList>
    </citation>
    <scope>NUCLEOTIDE SEQUENCE [LARGE SCALE GENOMIC DNA]</scope>
    <source>
        <strain evidence="10">SD1D</strain>
    </source>
</reference>
<evidence type="ECO:0000256" key="3">
    <source>
        <dbReference type="ARBA" id="ARBA00022475"/>
    </source>
</evidence>
<dbReference type="Gene3D" id="1.10.3720.10">
    <property type="entry name" value="MetI-like"/>
    <property type="match status" value="1"/>
</dbReference>
<comment type="subcellular location">
    <subcellularLocation>
        <location evidence="1 7">Cell membrane</location>
        <topology evidence="1 7">Multi-pass membrane protein</topology>
    </subcellularLocation>
</comment>
<dbReference type="InterPro" id="IPR035906">
    <property type="entry name" value="MetI-like_sf"/>
</dbReference>
<evidence type="ECO:0000256" key="2">
    <source>
        <dbReference type="ARBA" id="ARBA00022448"/>
    </source>
</evidence>
<evidence type="ECO:0000259" key="8">
    <source>
        <dbReference type="PROSITE" id="PS50928"/>
    </source>
</evidence>
<keyword evidence="5 7" id="KW-1133">Transmembrane helix</keyword>
<dbReference type="GO" id="GO:0055085">
    <property type="term" value="P:transmembrane transport"/>
    <property type="evidence" value="ECO:0007669"/>
    <property type="project" value="InterPro"/>
</dbReference>
<organism evidence="9 10">
    <name type="scientific">Herbinix luporum</name>
    <dbReference type="NCBI Taxonomy" id="1679721"/>
    <lineage>
        <taxon>Bacteria</taxon>
        <taxon>Bacillati</taxon>
        <taxon>Bacillota</taxon>
        <taxon>Clostridia</taxon>
        <taxon>Lachnospirales</taxon>
        <taxon>Lachnospiraceae</taxon>
        <taxon>Herbinix</taxon>
    </lineage>
</organism>
<protein>
    <submittedName>
        <fullName evidence="9">Putative membrane protein</fullName>
    </submittedName>
</protein>
<feature type="domain" description="ABC transmembrane type-1" evidence="8">
    <location>
        <begin position="76"/>
        <end position="267"/>
    </location>
</feature>
<dbReference type="GO" id="GO:0005886">
    <property type="term" value="C:plasma membrane"/>
    <property type="evidence" value="ECO:0007669"/>
    <property type="project" value="UniProtKB-SubCell"/>
</dbReference>
<feature type="transmembrane region" description="Helical" evidence="7">
    <location>
        <begin position="12"/>
        <end position="35"/>
    </location>
</feature>
<keyword evidence="4 7" id="KW-0812">Transmembrane</keyword>
<dbReference type="CDD" id="cd06261">
    <property type="entry name" value="TM_PBP2"/>
    <property type="match status" value="1"/>
</dbReference>
<evidence type="ECO:0000256" key="7">
    <source>
        <dbReference type="RuleBase" id="RU363032"/>
    </source>
</evidence>
<feature type="transmembrane region" description="Helical" evidence="7">
    <location>
        <begin position="249"/>
        <end position="272"/>
    </location>
</feature>
<dbReference type="PANTHER" id="PTHR43744:SF2">
    <property type="entry name" value="ARABINOOLIGOSACCHARIDES TRANSPORT SYSTEM PERMEASE PROTEIN ARAQ"/>
    <property type="match status" value="1"/>
</dbReference>
<comment type="similarity">
    <text evidence="7">Belongs to the binding-protein-dependent transport system permease family.</text>
</comment>
<evidence type="ECO:0000313" key="10">
    <source>
        <dbReference type="Proteomes" id="UP000196053"/>
    </source>
</evidence>
<dbReference type="PROSITE" id="PS50928">
    <property type="entry name" value="ABC_TM1"/>
    <property type="match status" value="1"/>
</dbReference>
<keyword evidence="3" id="KW-1003">Cell membrane</keyword>
<dbReference type="OrthoDB" id="9771544at2"/>
<evidence type="ECO:0000256" key="5">
    <source>
        <dbReference type="ARBA" id="ARBA00022989"/>
    </source>
</evidence>
<keyword evidence="10" id="KW-1185">Reference proteome</keyword>
<evidence type="ECO:0000313" key="9">
    <source>
        <dbReference type="EMBL" id="CUH92521.1"/>
    </source>
</evidence>
<feature type="transmembrane region" description="Helical" evidence="7">
    <location>
        <begin position="80"/>
        <end position="104"/>
    </location>
</feature>
<keyword evidence="6 7" id="KW-0472">Membrane</keyword>
<dbReference type="InterPro" id="IPR000515">
    <property type="entry name" value="MetI-like"/>
</dbReference>